<evidence type="ECO:0000313" key="3">
    <source>
        <dbReference type="Proteomes" id="UP000217141"/>
    </source>
</evidence>
<proteinExistence type="predicted"/>
<evidence type="ECO:0000313" key="2">
    <source>
        <dbReference type="EMBL" id="ASY43902.1"/>
    </source>
</evidence>
<gene>
    <name evidence="2" type="ORF">CJD35_05130</name>
</gene>
<dbReference type="KEGG" id="shyd:CJD35_05130"/>
<sequence length="456" mass="50790">MSALKRACERASAAKSLPRRGDRFEIERAEQRIGAEPAGKARIKEAWTRFLTRIDPAAPERLKPKDLKRLLDGMWAEDTLEEAAAPVLNQSVARSRKSVDRAIIAAYLRHFPLDHSGFDHLMHASALVANRHDWPWRARGDRWALWDPDEGPSRLSRALLGTDGPAQLLREAGLDGDLATGGFVEESLIAACEAAVDHRGEAAQQSGRRLIALFESFPATKELNAALAYALLAPWTQSSCTEAHQRLVSALLVARNGDPRLAPQRWAALRRDVLAMFPDAQVDTAFAVLRGWLVRATVREFFSVVAKTVERRDQWKERTDFWLAYLDAGFITDAWFAFGSQAERLARKFMDDQAIAYATLEGGGATTAQSALIFSIGDIRIAEWSDNGSCRFWRAADQKAPSLYQRRYQGPALRTMAAGEGFRAIPHNPPNGWQPKFARQVYQSAGVQHPRHGAGW</sequence>
<dbReference type="InterPro" id="IPR028943">
    <property type="entry name" value="ZorC_EH_Signature_dom"/>
</dbReference>
<dbReference type="RefSeq" id="WP_095686834.1">
    <property type="nucleotide sequence ID" value="NZ_CP022745.1"/>
</dbReference>
<dbReference type="Proteomes" id="UP000217141">
    <property type="component" value="Chromosome I"/>
</dbReference>
<organism evidence="2 3">
    <name type="scientific">Sphingobium xenophagum</name>
    <dbReference type="NCBI Taxonomy" id="121428"/>
    <lineage>
        <taxon>Bacteria</taxon>
        <taxon>Pseudomonadati</taxon>
        <taxon>Pseudomonadota</taxon>
        <taxon>Alphaproteobacteria</taxon>
        <taxon>Sphingomonadales</taxon>
        <taxon>Sphingomonadaceae</taxon>
        <taxon>Sphingobium</taxon>
    </lineage>
</organism>
<reference evidence="2 3" key="1">
    <citation type="submission" date="2017-08" db="EMBL/GenBank/DDBJ databases">
        <title>Whole Genome Sequence of Sphingobium hydrophobicum C1: Insights into Adaption to the Electronic-waste Contaminated Sediment.</title>
        <authorList>
            <person name="Song D."/>
            <person name="Chen X."/>
            <person name="Xu M."/>
        </authorList>
    </citation>
    <scope>NUCLEOTIDE SEQUENCE [LARGE SCALE GENOMIC DNA]</scope>
    <source>
        <strain evidence="2 3">C1</strain>
    </source>
</reference>
<protein>
    <recommendedName>
        <fullName evidence="1">Zorya protein ZorC EH domain-containing protein</fullName>
    </recommendedName>
</protein>
<dbReference type="AlphaFoldDB" id="A0A249MRI3"/>
<feature type="domain" description="Zorya protein ZorC EH" evidence="1">
    <location>
        <begin position="58"/>
        <end position="439"/>
    </location>
</feature>
<dbReference type="Pfam" id="PF15611">
    <property type="entry name" value="EH_Signature"/>
    <property type="match status" value="1"/>
</dbReference>
<accession>A0A249MRI3</accession>
<name>A0A249MRI3_SPHXE</name>
<dbReference type="EMBL" id="CP022745">
    <property type="protein sequence ID" value="ASY43902.1"/>
    <property type="molecule type" value="Genomic_DNA"/>
</dbReference>
<evidence type="ECO:0000259" key="1">
    <source>
        <dbReference type="Pfam" id="PF15611"/>
    </source>
</evidence>